<keyword evidence="2" id="KW-0255">Endonuclease</keyword>
<evidence type="ECO:0000313" key="2">
    <source>
        <dbReference type="EMBL" id="RSV07963.1"/>
    </source>
</evidence>
<evidence type="ECO:0000313" key="4">
    <source>
        <dbReference type="Proteomes" id="UP000286681"/>
    </source>
</evidence>
<protein>
    <submittedName>
        <fullName evidence="2">Endonuclease</fullName>
    </submittedName>
</protein>
<dbReference type="GO" id="GO:0004519">
    <property type="term" value="F:endonuclease activity"/>
    <property type="evidence" value="ECO:0007669"/>
    <property type="project" value="UniProtKB-KW"/>
</dbReference>
<keyword evidence="2" id="KW-0378">Hydrolase</keyword>
<reference evidence="2 4" key="3">
    <citation type="submission" date="2018-07" db="EMBL/GenBank/DDBJ databases">
        <title>Genomic and Epidemiologic Investigation of an Indolent Hospital Outbreak.</title>
        <authorList>
            <person name="Johnson R.C."/>
            <person name="Deming C."/>
            <person name="Conlan S."/>
            <person name="Zellmer C.J."/>
            <person name="Michelin A.V."/>
            <person name="Lee-Lin S."/>
            <person name="Thomas P.J."/>
            <person name="Park M."/>
            <person name="Weingarten R.A."/>
            <person name="Less J."/>
            <person name="Dekker J.P."/>
            <person name="Frank K.M."/>
            <person name="Musser K.A."/>
            <person name="Mcquiston J.R."/>
            <person name="Henderson D.K."/>
            <person name="Lau A.F."/>
            <person name="Palmore T.N."/>
            <person name="Segre J.A."/>
        </authorList>
    </citation>
    <scope>NUCLEOTIDE SEQUENCE [LARGE SCALE GENOMIC DNA]</scope>
    <source>
        <strain evidence="2 4">SK-NIH.Env10_0317</strain>
    </source>
</reference>
<sequence length="101" mass="11562">MSAVYVLHFDPPLQHARHYVGWTDQEGVASRLEEHLKGSGSRLVRAVIAAGSSVHLAHVFVGADRHFERRIKRRKDVCRWCRMCGHNERPKPKIPKEKVDG</sequence>
<gene>
    <name evidence="1" type="ORF">BRX40_05735</name>
    <name evidence="2" type="ORF">CA257_00275</name>
</gene>
<dbReference type="Proteomes" id="UP000286681">
    <property type="component" value="Unassembled WGS sequence"/>
</dbReference>
<proteinExistence type="predicted"/>
<dbReference type="KEGG" id="skr:BRX40_05735"/>
<evidence type="ECO:0000313" key="3">
    <source>
        <dbReference type="Proteomes" id="UP000185161"/>
    </source>
</evidence>
<organism evidence="1 3">
    <name type="scientific">Sphingomonas koreensis</name>
    <dbReference type="NCBI Taxonomy" id="93064"/>
    <lineage>
        <taxon>Bacteria</taxon>
        <taxon>Pseudomonadati</taxon>
        <taxon>Pseudomonadota</taxon>
        <taxon>Alphaproteobacteria</taxon>
        <taxon>Sphingomonadales</taxon>
        <taxon>Sphingomonadaceae</taxon>
        <taxon>Sphingomonas</taxon>
    </lineage>
</organism>
<dbReference type="EMBL" id="CP018820">
    <property type="protein sequence ID" value="APR52003.1"/>
    <property type="molecule type" value="Genomic_DNA"/>
</dbReference>
<dbReference type="OrthoDB" id="7159537at2"/>
<name>A0A1L6J7U1_9SPHN</name>
<reference evidence="1" key="1">
    <citation type="submission" date="2016-12" db="EMBL/GenBank/DDBJ databases">
        <title>Whole genome sequencing of Sphingomonas koreensis.</title>
        <authorList>
            <person name="Conlan S."/>
            <person name="Thomas P.J."/>
            <person name="Mullikin J."/>
            <person name="Palmore T.N."/>
            <person name="Frank K.M."/>
            <person name="Segre J.A."/>
        </authorList>
    </citation>
    <scope>NUCLEOTIDE SEQUENCE</scope>
    <source>
        <strain evidence="1">ABOJV</strain>
    </source>
</reference>
<keyword evidence="3" id="KW-1185">Reference proteome</keyword>
<dbReference type="RefSeq" id="WP_075150974.1">
    <property type="nucleotide sequence ID" value="NZ_CP018820.1"/>
</dbReference>
<keyword evidence="2" id="KW-0540">Nuclease</keyword>
<dbReference type="EMBL" id="QQWO01000001">
    <property type="protein sequence ID" value="RSV07963.1"/>
    <property type="molecule type" value="Genomic_DNA"/>
</dbReference>
<dbReference type="GeneID" id="44132056"/>
<dbReference type="AlphaFoldDB" id="A0A1L6J7U1"/>
<accession>A0A1L6J7U1</accession>
<dbReference type="STRING" id="93064.BRX40_05735"/>
<reference evidence="3" key="2">
    <citation type="submission" date="2016-12" db="EMBL/GenBank/DDBJ databases">
        <title>Whole genome sequencing of Sphingomonas sp. ABOJV.</title>
        <authorList>
            <person name="Conlan S."/>
            <person name="Thomas P.J."/>
            <person name="Mullikin J."/>
            <person name="Palmore T.N."/>
            <person name="Frank K.M."/>
            <person name="Segre J.A."/>
        </authorList>
    </citation>
    <scope>NUCLEOTIDE SEQUENCE [LARGE SCALE GENOMIC DNA]</scope>
    <source>
        <strain evidence="3">ABOJV</strain>
    </source>
</reference>
<evidence type="ECO:0000313" key="1">
    <source>
        <dbReference type="EMBL" id="APR52003.1"/>
    </source>
</evidence>
<dbReference type="Proteomes" id="UP000185161">
    <property type="component" value="Chromosome"/>
</dbReference>